<feature type="domain" description="Glucose-6-phosphate dehydrogenase NAD-binding" evidence="8">
    <location>
        <begin position="16"/>
        <end position="183"/>
    </location>
</feature>
<dbReference type="Pfam" id="PF02781">
    <property type="entry name" value="G6PD_C"/>
    <property type="match status" value="1"/>
</dbReference>
<comment type="function">
    <text evidence="7">Catalyzes the oxidation of glucose 6-phosphate to 6-phosphogluconolactone.</text>
</comment>
<dbReference type="PRINTS" id="PR00079">
    <property type="entry name" value="G6PDHDRGNASE"/>
</dbReference>
<dbReference type="AlphaFoldDB" id="A0A3N1CY38"/>
<evidence type="ECO:0000256" key="4">
    <source>
        <dbReference type="ARBA" id="ARBA00022857"/>
    </source>
</evidence>
<dbReference type="PANTHER" id="PTHR23429">
    <property type="entry name" value="GLUCOSE-6-PHOSPHATE 1-DEHYDROGENASE G6PD"/>
    <property type="match status" value="1"/>
</dbReference>
<dbReference type="GO" id="GO:0009051">
    <property type="term" value="P:pentose-phosphate shunt, oxidative branch"/>
    <property type="evidence" value="ECO:0007669"/>
    <property type="project" value="TreeGrafter"/>
</dbReference>
<reference evidence="10 11" key="1">
    <citation type="submission" date="2018-11" db="EMBL/GenBank/DDBJ databases">
        <title>Sequencing the genomes of 1000 actinobacteria strains.</title>
        <authorList>
            <person name="Klenk H.-P."/>
        </authorList>
    </citation>
    <scope>NUCLEOTIDE SEQUENCE [LARGE SCALE GENOMIC DNA]</scope>
    <source>
        <strain evidence="10 11">DSM 44254</strain>
    </source>
</reference>
<accession>A0A3N1CY38</accession>
<comment type="pathway">
    <text evidence="1 7">Carbohydrate degradation; pentose phosphate pathway; D-ribulose 5-phosphate from D-glucose 6-phosphate (oxidative stage): step 1/3.</text>
</comment>
<protein>
    <recommendedName>
        <fullName evidence="7">Glucose-6-phosphate 1-dehydrogenase</fullName>
        <shortName evidence="7">G6PD</shortName>
        <ecNumber evidence="7">1.1.1.49</ecNumber>
    </recommendedName>
</protein>
<evidence type="ECO:0000256" key="3">
    <source>
        <dbReference type="ARBA" id="ARBA00022526"/>
    </source>
</evidence>
<gene>
    <name evidence="7" type="primary">zwf</name>
    <name evidence="10" type="ORF">EDD29_3780</name>
</gene>
<keyword evidence="3 7" id="KW-0313">Glucose metabolism</keyword>
<dbReference type="InterPro" id="IPR019796">
    <property type="entry name" value="G6P_DH_AS"/>
</dbReference>
<dbReference type="UniPathway" id="UPA00115">
    <property type="reaction ID" value="UER00408"/>
</dbReference>
<dbReference type="EC" id="1.1.1.49" evidence="7"/>
<dbReference type="GO" id="GO:0006006">
    <property type="term" value="P:glucose metabolic process"/>
    <property type="evidence" value="ECO:0007669"/>
    <property type="project" value="UniProtKB-KW"/>
</dbReference>
<dbReference type="InterPro" id="IPR001282">
    <property type="entry name" value="G6P_DH"/>
</dbReference>
<organism evidence="10 11">
    <name type="scientific">Actinocorallia herbida</name>
    <dbReference type="NCBI Taxonomy" id="58109"/>
    <lineage>
        <taxon>Bacteria</taxon>
        <taxon>Bacillati</taxon>
        <taxon>Actinomycetota</taxon>
        <taxon>Actinomycetes</taxon>
        <taxon>Streptosporangiales</taxon>
        <taxon>Thermomonosporaceae</taxon>
        <taxon>Actinocorallia</taxon>
    </lineage>
</organism>
<evidence type="ECO:0000256" key="6">
    <source>
        <dbReference type="ARBA" id="ARBA00023277"/>
    </source>
</evidence>
<comment type="caution">
    <text evidence="7">Lacks conserved residue(s) required for the propagation of feature annotation.</text>
</comment>
<keyword evidence="5 7" id="KW-0560">Oxidoreductase</keyword>
<dbReference type="GO" id="GO:0050661">
    <property type="term" value="F:NADP binding"/>
    <property type="evidence" value="ECO:0007669"/>
    <property type="project" value="UniProtKB-UniRule"/>
</dbReference>
<proteinExistence type="inferred from homology"/>
<feature type="binding site" evidence="7">
    <location>
        <position position="144"/>
    </location>
    <ligand>
        <name>NADP(+)</name>
        <dbReference type="ChEBI" id="CHEBI:58349"/>
    </ligand>
</feature>
<dbReference type="OrthoDB" id="9802739at2"/>
<feature type="binding site" evidence="7">
    <location>
        <position position="174"/>
    </location>
    <ligand>
        <name>substrate</name>
    </ligand>
</feature>
<dbReference type="Proteomes" id="UP000272400">
    <property type="component" value="Unassembled WGS sequence"/>
</dbReference>
<name>A0A3N1CY38_9ACTN</name>
<keyword evidence="11" id="KW-1185">Reference proteome</keyword>
<dbReference type="PANTHER" id="PTHR23429:SF0">
    <property type="entry name" value="GLUCOSE-6-PHOSPHATE 1-DEHYDROGENASE"/>
    <property type="match status" value="1"/>
</dbReference>
<evidence type="ECO:0000313" key="11">
    <source>
        <dbReference type="Proteomes" id="UP000272400"/>
    </source>
</evidence>
<feature type="binding site" evidence="7">
    <location>
        <position position="212"/>
    </location>
    <ligand>
        <name>substrate</name>
    </ligand>
</feature>
<evidence type="ECO:0000259" key="9">
    <source>
        <dbReference type="Pfam" id="PF02781"/>
    </source>
</evidence>
<dbReference type="Gene3D" id="3.30.360.10">
    <property type="entry name" value="Dihydrodipicolinate Reductase, domain 2"/>
    <property type="match status" value="1"/>
</dbReference>
<feature type="domain" description="Glucose-6-phosphate dehydrogenase C-terminal" evidence="9">
    <location>
        <begin position="186"/>
        <end position="457"/>
    </location>
</feature>
<dbReference type="InterPro" id="IPR022674">
    <property type="entry name" value="G6P_DH_NAD-bd"/>
</dbReference>
<evidence type="ECO:0000259" key="8">
    <source>
        <dbReference type="Pfam" id="PF00479"/>
    </source>
</evidence>
<dbReference type="SUPFAM" id="SSF55347">
    <property type="entry name" value="Glyceraldehyde-3-phosphate dehydrogenase-like, C-terminal domain"/>
    <property type="match status" value="1"/>
</dbReference>
<feature type="binding site" evidence="7">
    <location>
        <position position="178"/>
    </location>
    <ligand>
        <name>substrate</name>
    </ligand>
</feature>
<comment type="caution">
    <text evidence="10">The sequence shown here is derived from an EMBL/GenBank/DDBJ whole genome shotgun (WGS) entry which is preliminary data.</text>
</comment>
<sequence length="465" mass="50867">MGETEAAGRARADALVLFGITGDLAEKMVLPALYGLVSQGFALGPVIGVTRSAWSLDRLRAHVREAVSEHGTVDGGALDELLGLLRVARVDYSDPGSFQSIAREAEGCRVLAHYLALPPDLYESAARCLSEAGLSENSRLVVEKPFGHDLESARALQAELTKYFPDEAIRRVDHYLGKESVENLLTFRAANTMIDTILHRNHVRGVQLTAAENFDVADRGGFYDATGCLRDVVQNHLLQTLAYFVMDTPRSGSPEDVLAERTRALRSIRTVLPEDYINGQYEGYLATEGVAPDSTTDTYAALRLYVDTDRWAGVPFTLRAGKSLAVSATELAVEFNRPVAGYHHTVCAQKAAPNLMRLHFEPHAGVTFQVLARRGADETVVDELTNKLDFPHLSRSRPYEHVLAAAVTGDPTRFSTMEAITECWRVVSELLPAPFAPISYAPGTWGPPEAARLTSDESWHAPQVP</sequence>
<feature type="binding site" evidence="7">
    <location>
        <position position="231"/>
    </location>
    <ligand>
        <name>substrate</name>
    </ligand>
</feature>
<dbReference type="GO" id="GO:0005829">
    <property type="term" value="C:cytosol"/>
    <property type="evidence" value="ECO:0007669"/>
    <property type="project" value="TreeGrafter"/>
</dbReference>
<keyword evidence="6 7" id="KW-0119">Carbohydrate metabolism</keyword>
<evidence type="ECO:0000313" key="10">
    <source>
        <dbReference type="EMBL" id="ROO86217.1"/>
    </source>
</evidence>
<dbReference type="InterPro" id="IPR022675">
    <property type="entry name" value="G6P_DH_C"/>
</dbReference>
<dbReference type="PROSITE" id="PS00069">
    <property type="entry name" value="G6P_DEHYDROGENASE"/>
    <property type="match status" value="1"/>
</dbReference>
<dbReference type="Gene3D" id="3.40.50.720">
    <property type="entry name" value="NAD(P)-binding Rossmann-like Domain"/>
    <property type="match status" value="1"/>
</dbReference>
<dbReference type="Pfam" id="PF00479">
    <property type="entry name" value="G6PD_N"/>
    <property type="match status" value="1"/>
</dbReference>
<feature type="binding site" evidence="7">
    <location>
        <position position="322"/>
    </location>
    <ligand>
        <name>substrate</name>
    </ligand>
</feature>
<evidence type="ECO:0000256" key="5">
    <source>
        <dbReference type="ARBA" id="ARBA00023002"/>
    </source>
</evidence>
<feature type="binding site" evidence="7">
    <location>
        <position position="51"/>
    </location>
    <ligand>
        <name>NADP(+)</name>
        <dbReference type="ChEBI" id="CHEBI:58349"/>
    </ligand>
</feature>
<dbReference type="HAMAP" id="MF_00966">
    <property type="entry name" value="G6PD"/>
    <property type="match status" value="1"/>
</dbReference>
<feature type="active site" description="Proton acceptor" evidence="7">
    <location>
        <position position="236"/>
    </location>
</feature>
<evidence type="ECO:0000256" key="7">
    <source>
        <dbReference type="HAMAP-Rule" id="MF_00966"/>
    </source>
</evidence>
<evidence type="ECO:0000256" key="2">
    <source>
        <dbReference type="ARBA" id="ARBA00009975"/>
    </source>
</evidence>
<dbReference type="GO" id="GO:0004345">
    <property type="term" value="F:glucose-6-phosphate dehydrogenase activity"/>
    <property type="evidence" value="ECO:0007669"/>
    <property type="project" value="UniProtKB-UniRule"/>
</dbReference>
<comment type="catalytic activity">
    <reaction evidence="7">
        <text>D-glucose 6-phosphate + NADP(+) = 6-phospho-D-glucono-1,5-lactone + NADPH + H(+)</text>
        <dbReference type="Rhea" id="RHEA:15841"/>
        <dbReference type="ChEBI" id="CHEBI:15378"/>
        <dbReference type="ChEBI" id="CHEBI:57783"/>
        <dbReference type="ChEBI" id="CHEBI:57955"/>
        <dbReference type="ChEBI" id="CHEBI:58349"/>
        <dbReference type="ChEBI" id="CHEBI:61548"/>
        <dbReference type="EC" id="1.1.1.49"/>
    </reaction>
</comment>
<dbReference type="SUPFAM" id="SSF51735">
    <property type="entry name" value="NAD(P)-binding Rossmann-fold domains"/>
    <property type="match status" value="1"/>
</dbReference>
<comment type="similarity">
    <text evidence="2 7">Belongs to the glucose-6-phosphate dehydrogenase family.</text>
</comment>
<dbReference type="PIRSF" id="PIRSF000110">
    <property type="entry name" value="G6PD"/>
    <property type="match status" value="1"/>
</dbReference>
<keyword evidence="4 7" id="KW-0521">NADP</keyword>
<dbReference type="InterPro" id="IPR036291">
    <property type="entry name" value="NAD(P)-bd_dom_sf"/>
</dbReference>
<dbReference type="RefSeq" id="WP_123665636.1">
    <property type="nucleotide sequence ID" value="NZ_RJKE01000001.1"/>
</dbReference>
<dbReference type="EMBL" id="RJKE01000001">
    <property type="protein sequence ID" value="ROO86217.1"/>
    <property type="molecule type" value="Genomic_DNA"/>
</dbReference>
<evidence type="ECO:0000256" key="1">
    <source>
        <dbReference type="ARBA" id="ARBA00004937"/>
    </source>
</evidence>